<accession>A0AAW0DD91</accession>
<feature type="compositionally biased region" description="Basic and acidic residues" evidence="1">
    <location>
        <begin position="814"/>
        <end position="835"/>
    </location>
</feature>
<dbReference type="Proteomes" id="UP001383192">
    <property type="component" value="Unassembled WGS sequence"/>
</dbReference>
<dbReference type="InterPro" id="IPR041457">
    <property type="entry name" value="CxC2_KDZ-assoc"/>
</dbReference>
<feature type="region of interest" description="Disordered" evidence="1">
    <location>
        <begin position="811"/>
        <end position="835"/>
    </location>
</feature>
<proteinExistence type="predicted"/>
<keyword evidence="4" id="KW-1185">Reference proteome</keyword>
<organism evidence="3 4">
    <name type="scientific">Paramarasmius palmivorus</name>
    <dbReference type="NCBI Taxonomy" id="297713"/>
    <lineage>
        <taxon>Eukaryota</taxon>
        <taxon>Fungi</taxon>
        <taxon>Dikarya</taxon>
        <taxon>Basidiomycota</taxon>
        <taxon>Agaricomycotina</taxon>
        <taxon>Agaricomycetes</taxon>
        <taxon>Agaricomycetidae</taxon>
        <taxon>Agaricales</taxon>
        <taxon>Marasmiineae</taxon>
        <taxon>Marasmiaceae</taxon>
        <taxon>Paramarasmius</taxon>
    </lineage>
</organism>
<feature type="domain" description="CxC2-like cysteine cluster KDZ transposase-associated" evidence="2">
    <location>
        <begin position="181"/>
        <end position="290"/>
    </location>
</feature>
<dbReference type="EMBL" id="JAYKXP010000017">
    <property type="protein sequence ID" value="KAK7049202.1"/>
    <property type="molecule type" value="Genomic_DNA"/>
</dbReference>
<evidence type="ECO:0000256" key="1">
    <source>
        <dbReference type="SAM" id="MobiDB-lite"/>
    </source>
</evidence>
<sequence length="1000" mass="113798">MSRKRPRLDSYSGIPELSFAINDSPSLRIASVSNDGRRVNFCEVPFVPIPPSPLKSTTSAQLNNFNKVSQTLGFDLQEDLQDCFMENGEDFVSRRGGAADNPLADFVPRAFEYLLELVQSEGRGSQERPCICGERNDVAYWCRDCSEACVFCQACLVSRHETKPLHYVEKWNGSFFDRTTLKSLGLKVQLGHPCGHICMMPRQARTGFVVVDVDSIQEVDLFFCMCQPPEDVGEQWQQLMRHELFPATSIQPHAAFTFRLLRFFHTLTLQGKVNIYDYYIAIQNRTDGAGISMRKDRYEAFRRVMRQWRYLKMLKRAGIASEPSRSVKGIQQGRLAQRCLACPIPGVNLPEDWLLADPSKSFIYRKFVSVDACFRLKRRLISTEQLDPGLATGLAYFVPQEEYQPFQKRTGDQKEGGSCSGGDLAAIQQANTKFNKGYATTGVVLCVCARHEVVEPNSAVDLDKGEKFALTDYSVSASQILSYDIACQYHKNFFNRLSNLPESIRVKTEAKQWTFTVPKLHIRSHGIECQQTFSLHITPGVGQSDCEGIERHWGEEGPIASSTREMGPGHRRDTVDDHFGGWSHRKRIGLGRALLLQREDARKQMKIHAGEFLKLCKSQSASVEEWTKSVTDWERGLTNENPYSKPDIGMTEDDIRYQYAQQEAEQAQSGVHALHDVSPSAFMYLGLDLEEDQRNLMLDLQANAASTVLQKMDILTRRAKIHRAIGRFRTLQQIYTPLAFTSSVADKDSSRAEVVDPERIDLILPSSLPHAVRSLPAMQPWVEMELKYRHGQLVSSAHEVRARLLIRKGLQQKRSMDTRGQKESRKSRDQMAKNDRQMDAATLKFRAAWTASKALHNGREDLIGYPYLQDCDIRMPEDPDLTTTSNKRQTKGRNFLEQERLLVAGESRKTTSWLWNSFDASDASKAIYEATRLEWMKARARDLHWKEELLLLKEEMRCTLATLEYEAQEWLSRVAPEDLKGPLGEGLTAYAKSYMKLILV</sequence>
<evidence type="ECO:0000313" key="4">
    <source>
        <dbReference type="Proteomes" id="UP001383192"/>
    </source>
</evidence>
<gene>
    <name evidence="3" type="ORF">VNI00_005803</name>
</gene>
<comment type="caution">
    <text evidence="3">The sequence shown here is derived from an EMBL/GenBank/DDBJ whole genome shotgun (WGS) entry which is preliminary data.</text>
</comment>
<dbReference type="PANTHER" id="PTHR33096:SF1">
    <property type="entry name" value="CXC1-LIKE CYSTEINE CLUSTER ASSOCIATED WITH KDZ TRANSPOSASES DOMAIN-CONTAINING PROTEIN"/>
    <property type="match status" value="1"/>
</dbReference>
<evidence type="ECO:0000313" key="3">
    <source>
        <dbReference type="EMBL" id="KAK7049202.1"/>
    </source>
</evidence>
<dbReference type="Pfam" id="PF18758">
    <property type="entry name" value="KDZ"/>
    <property type="match status" value="1"/>
</dbReference>
<dbReference type="InterPro" id="IPR040521">
    <property type="entry name" value="KDZ"/>
</dbReference>
<dbReference type="AlphaFoldDB" id="A0AAW0DD91"/>
<dbReference type="PANTHER" id="PTHR33096">
    <property type="entry name" value="CXC2 DOMAIN-CONTAINING PROTEIN"/>
    <property type="match status" value="1"/>
</dbReference>
<dbReference type="Pfam" id="PF18803">
    <property type="entry name" value="CxC2"/>
    <property type="match status" value="1"/>
</dbReference>
<name>A0AAW0DD91_9AGAR</name>
<reference evidence="3 4" key="1">
    <citation type="submission" date="2024-01" db="EMBL/GenBank/DDBJ databases">
        <title>A draft genome for a cacao thread blight-causing isolate of Paramarasmius palmivorus.</title>
        <authorList>
            <person name="Baruah I.K."/>
            <person name="Bukari Y."/>
            <person name="Amoako-Attah I."/>
            <person name="Meinhardt L.W."/>
            <person name="Bailey B.A."/>
            <person name="Cohen S.P."/>
        </authorList>
    </citation>
    <scope>NUCLEOTIDE SEQUENCE [LARGE SCALE GENOMIC DNA]</scope>
    <source>
        <strain evidence="3 4">GH-12</strain>
    </source>
</reference>
<protein>
    <recommendedName>
        <fullName evidence="2">CxC2-like cysteine cluster KDZ transposase-associated domain-containing protein</fullName>
    </recommendedName>
</protein>
<evidence type="ECO:0000259" key="2">
    <source>
        <dbReference type="Pfam" id="PF18803"/>
    </source>
</evidence>